<evidence type="ECO:0000256" key="1">
    <source>
        <dbReference type="ARBA" id="ARBA00004141"/>
    </source>
</evidence>
<dbReference type="Proteomes" id="UP000309038">
    <property type="component" value="Unassembled WGS sequence"/>
</dbReference>
<proteinExistence type="predicted"/>
<accession>A0A4V3XB58</accession>
<gene>
    <name evidence="4" type="ORF">EW026_g1870</name>
</gene>
<keyword evidence="2" id="KW-1133">Transmembrane helix</keyword>
<sequence length="208" mass="22173">MYPCRWIGSVNAFLVIGGGLVAGQLYDRGHFKFAVYGGSLLLSFGLFMLSLAKPNQFYQLVILNFGSFVGRLSSGFAAHAFGVPIVITLSAGCCSAVILGMIGLKSVTSVVLVGLFFGFFAGAYIALNAPLIAVLTDDFSEIGARMGIAFTILAIGGLIGSPISGALLTENYIWWRPALFSGIMAFIGSAFFIAMLVILRRRPTQQHQ</sequence>
<dbReference type="AlphaFoldDB" id="A0A4V3XB58"/>
<evidence type="ECO:0000313" key="5">
    <source>
        <dbReference type="Proteomes" id="UP000309038"/>
    </source>
</evidence>
<dbReference type="InterPro" id="IPR036259">
    <property type="entry name" value="MFS_trans_sf"/>
</dbReference>
<comment type="caution">
    <text evidence="4">The sequence shown here is derived from an EMBL/GenBank/DDBJ whole genome shotgun (WGS) entry which is preliminary data.</text>
</comment>
<dbReference type="PROSITE" id="PS50850">
    <property type="entry name" value="MFS"/>
    <property type="match status" value="1"/>
</dbReference>
<dbReference type="InterPro" id="IPR020846">
    <property type="entry name" value="MFS_dom"/>
</dbReference>
<dbReference type="EMBL" id="SGPJ01000042">
    <property type="protein sequence ID" value="THH00733.1"/>
    <property type="molecule type" value="Genomic_DNA"/>
</dbReference>
<keyword evidence="5" id="KW-1185">Reference proteome</keyword>
<dbReference type="SUPFAM" id="SSF103473">
    <property type="entry name" value="MFS general substrate transporter"/>
    <property type="match status" value="1"/>
</dbReference>
<feature type="transmembrane region" description="Helical" evidence="2">
    <location>
        <begin position="6"/>
        <end position="26"/>
    </location>
</feature>
<protein>
    <recommendedName>
        <fullName evidence="3">Major facilitator superfamily (MFS) profile domain-containing protein</fullName>
    </recommendedName>
</protein>
<evidence type="ECO:0000256" key="2">
    <source>
        <dbReference type="SAM" id="Phobius"/>
    </source>
</evidence>
<dbReference type="GO" id="GO:0022857">
    <property type="term" value="F:transmembrane transporter activity"/>
    <property type="evidence" value="ECO:0007669"/>
    <property type="project" value="InterPro"/>
</dbReference>
<keyword evidence="2" id="KW-0812">Transmembrane</keyword>
<dbReference type="PANTHER" id="PTHR11360">
    <property type="entry name" value="MONOCARBOXYLATE TRANSPORTER"/>
    <property type="match status" value="1"/>
</dbReference>
<feature type="domain" description="Major facilitator superfamily (MFS) profile" evidence="3">
    <location>
        <begin position="1"/>
        <end position="208"/>
    </location>
</feature>
<dbReference type="GO" id="GO:0016020">
    <property type="term" value="C:membrane"/>
    <property type="evidence" value="ECO:0007669"/>
    <property type="project" value="UniProtKB-SubCell"/>
</dbReference>
<reference evidence="4 5" key="1">
    <citation type="submission" date="2019-02" db="EMBL/GenBank/DDBJ databases">
        <title>Genome sequencing of the rare red list fungi Phlebia centrifuga.</title>
        <authorList>
            <person name="Buettner E."/>
            <person name="Kellner H."/>
        </authorList>
    </citation>
    <scope>NUCLEOTIDE SEQUENCE [LARGE SCALE GENOMIC DNA]</scope>
    <source>
        <strain evidence="4 5">DSM 108282</strain>
    </source>
</reference>
<feature type="transmembrane region" description="Helical" evidence="2">
    <location>
        <begin position="147"/>
        <end position="168"/>
    </location>
</feature>
<feature type="transmembrane region" description="Helical" evidence="2">
    <location>
        <begin position="81"/>
        <end position="104"/>
    </location>
</feature>
<dbReference type="PANTHER" id="PTHR11360:SF234">
    <property type="entry name" value="MFS-TYPE TRANSPORTER DBAD-RELATED"/>
    <property type="match status" value="1"/>
</dbReference>
<feature type="transmembrane region" description="Helical" evidence="2">
    <location>
        <begin position="110"/>
        <end position="135"/>
    </location>
</feature>
<name>A0A4V3XB58_9APHY</name>
<evidence type="ECO:0000259" key="3">
    <source>
        <dbReference type="PROSITE" id="PS50850"/>
    </source>
</evidence>
<comment type="subcellular location">
    <subcellularLocation>
        <location evidence="1">Membrane</location>
        <topology evidence="1">Multi-pass membrane protein</topology>
    </subcellularLocation>
</comment>
<dbReference type="Gene3D" id="1.20.1250.20">
    <property type="entry name" value="MFS general substrate transporter like domains"/>
    <property type="match status" value="1"/>
</dbReference>
<evidence type="ECO:0000313" key="4">
    <source>
        <dbReference type="EMBL" id="THH00733.1"/>
    </source>
</evidence>
<organism evidence="4 5">
    <name type="scientific">Hermanssonia centrifuga</name>
    <dbReference type="NCBI Taxonomy" id="98765"/>
    <lineage>
        <taxon>Eukaryota</taxon>
        <taxon>Fungi</taxon>
        <taxon>Dikarya</taxon>
        <taxon>Basidiomycota</taxon>
        <taxon>Agaricomycotina</taxon>
        <taxon>Agaricomycetes</taxon>
        <taxon>Polyporales</taxon>
        <taxon>Meruliaceae</taxon>
        <taxon>Hermanssonia</taxon>
    </lineage>
</organism>
<dbReference type="InterPro" id="IPR050327">
    <property type="entry name" value="Proton-linked_MCT"/>
</dbReference>
<keyword evidence="2" id="KW-0472">Membrane</keyword>
<feature type="transmembrane region" description="Helical" evidence="2">
    <location>
        <begin position="174"/>
        <end position="199"/>
    </location>
</feature>
<feature type="transmembrane region" description="Helical" evidence="2">
    <location>
        <begin position="33"/>
        <end position="51"/>
    </location>
</feature>